<protein>
    <submittedName>
        <fullName evidence="2">Uncharacterized protein</fullName>
    </submittedName>
</protein>
<name>A0A382Y908_9ZZZZ</name>
<evidence type="ECO:0000313" key="2">
    <source>
        <dbReference type="EMBL" id="SVD79822.1"/>
    </source>
</evidence>
<feature type="non-terminal residue" evidence="2">
    <location>
        <position position="265"/>
    </location>
</feature>
<feature type="region of interest" description="Disordered" evidence="1">
    <location>
        <begin position="242"/>
        <end position="265"/>
    </location>
</feature>
<sequence length="265" mass="28577">QAEALALSARTRAENGDLDGAITALEGFTPSHETVRVALAEFRGRLGSREAARRTAERAAQLFEEGERFDAFRILDEFSPSHEIVDAEAQRLRQELDRLAQVEVNEARRLAADSRLGEAVDRLGAFTAPNALVTAALNELRSELDVRNAAQITVDDARRIASNGEWSRAFILLQNFTPAALVADALEGLRAEWDRDGQVVAQQAQSLADEGDLAGALRELAQFQGDHPAVEAVEAQVVALVNAPPPSEPGTTAPLERGTTDPPVN</sequence>
<dbReference type="EMBL" id="UINC01173942">
    <property type="protein sequence ID" value="SVD79822.1"/>
    <property type="molecule type" value="Genomic_DNA"/>
</dbReference>
<organism evidence="2">
    <name type="scientific">marine metagenome</name>
    <dbReference type="NCBI Taxonomy" id="408172"/>
    <lineage>
        <taxon>unclassified sequences</taxon>
        <taxon>metagenomes</taxon>
        <taxon>ecological metagenomes</taxon>
    </lineage>
</organism>
<reference evidence="2" key="1">
    <citation type="submission" date="2018-05" db="EMBL/GenBank/DDBJ databases">
        <authorList>
            <person name="Lanie J.A."/>
            <person name="Ng W.-L."/>
            <person name="Kazmierczak K.M."/>
            <person name="Andrzejewski T.M."/>
            <person name="Davidsen T.M."/>
            <person name="Wayne K.J."/>
            <person name="Tettelin H."/>
            <person name="Glass J.I."/>
            <person name="Rusch D."/>
            <person name="Podicherti R."/>
            <person name="Tsui H.-C.T."/>
            <person name="Winkler M.E."/>
        </authorList>
    </citation>
    <scope>NUCLEOTIDE SEQUENCE</scope>
</reference>
<proteinExistence type="predicted"/>
<accession>A0A382Y908</accession>
<gene>
    <name evidence="2" type="ORF">METZ01_LOCUS432676</name>
</gene>
<feature type="non-terminal residue" evidence="2">
    <location>
        <position position="1"/>
    </location>
</feature>
<dbReference type="AlphaFoldDB" id="A0A382Y908"/>
<evidence type="ECO:0000256" key="1">
    <source>
        <dbReference type="SAM" id="MobiDB-lite"/>
    </source>
</evidence>